<dbReference type="Proteomes" id="UP000297951">
    <property type="component" value="Unassembled WGS sequence"/>
</dbReference>
<evidence type="ECO:0000256" key="1">
    <source>
        <dbReference type="SAM" id="Phobius"/>
    </source>
</evidence>
<organism evidence="2 3">
    <name type="scientific">Rothia nasimurium</name>
    <dbReference type="NCBI Taxonomy" id="85336"/>
    <lineage>
        <taxon>Bacteria</taxon>
        <taxon>Bacillati</taxon>
        <taxon>Actinomycetota</taxon>
        <taxon>Actinomycetes</taxon>
        <taxon>Micrococcales</taxon>
        <taxon>Micrococcaceae</taxon>
        <taxon>Rothia</taxon>
    </lineage>
</organism>
<sequence>MERHQVVLYLLVLAVGACGVLCAGGCGSSQPLVTPTLGVLLLATFLTIPLHGLLESGALTGFTKTLLALNFLLAPLMVALLLLGLLLFRSAGIWRGEFLADGTLWQALPQLAAALAVVVIPLLGAALIQGAGGHLQKYSEDAASGLMVPLMVLVLALTPAAYAVHVTQPASYLIPLAYLYALYAICMGLLSGSLLRRWGRALPAPERVALYRTQKSPLP</sequence>
<reference evidence="2 3" key="1">
    <citation type="submission" date="2019-03" db="EMBL/GenBank/DDBJ databases">
        <title>Diversity of the mouse oral microbiome.</title>
        <authorList>
            <person name="Joseph S."/>
            <person name="Aduse-Opoku J."/>
            <person name="Curtis M."/>
            <person name="Wade W."/>
            <person name="Hashim A."/>
        </authorList>
    </citation>
    <scope>NUCLEOTIDE SEQUENCE [LARGE SCALE GENOMIC DNA]</scope>
    <source>
        <strain evidence="3">irhom_31</strain>
    </source>
</reference>
<evidence type="ECO:0000313" key="2">
    <source>
        <dbReference type="EMBL" id="TFU22329.1"/>
    </source>
</evidence>
<evidence type="ECO:0000313" key="3">
    <source>
        <dbReference type="Proteomes" id="UP000297951"/>
    </source>
</evidence>
<feature type="transmembrane region" description="Helical" evidence="1">
    <location>
        <begin position="142"/>
        <end position="164"/>
    </location>
</feature>
<feature type="transmembrane region" description="Helical" evidence="1">
    <location>
        <begin position="66"/>
        <end position="88"/>
    </location>
</feature>
<accession>A0A4Y9F603</accession>
<proteinExistence type="predicted"/>
<comment type="caution">
    <text evidence="2">The sequence shown here is derived from an EMBL/GenBank/DDBJ whole genome shotgun (WGS) entry which is preliminary data.</text>
</comment>
<feature type="transmembrane region" description="Helical" evidence="1">
    <location>
        <begin position="32"/>
        <end position="54"/>
    </location>
</feature>
<gene>
    <name evidence="2" type="ORF">E4U03_06560</name>
</gene>
<keyword evidence="1" id="KW-0472">Membrane</keyword>
<dbReference type="EMBL" id="SPQC01000019">
    <property type="protein sequence ID" value="TFU22329.1"/>
    <property type="molecule type" value="Genomic_DNA"/>
</dbReference>
<dbReference type="RefSeq" id="WP_135012637.1">
    <property type="nucleotide sequence ID" value="NZ_JADGLK010000019.1"/>
</dbReference>
<feature type="transmembrane region" description="Helical" evidence="1">
    <location>
        <begin position="170"/>
        <end position="190"/>
    </location>
</feature>
<keyword evidence="1" id="KW-1133">Transmembrane helix</keyword>
<keyword evidence="1" id="KW-0812">Transmembrane</keyword>
<dbReference type="PROSITE" id="PS51257">
    <property type="entry name" value="PROKAR_LIPOPROTEIN"/>
    <property type="match status" value="1"/>
</dbReference>
<name>A0A4Y9F603_9MICC</name>
<dbReference type="AlphaFoldDB" id="A0A4Y9F603"/>
<feature type="transmembrane region" description="Helical" evidence="1">
    <location>
        <begin position="108"/>
        <end position="130"/>
    </location>
</feature>
<protein>
    <submittedName>
        <fullName evidence="2">Uncharacterized protein</fullName>
    </submittedName>
</protein>